<feature type="domain" description="PHD-type" evidence="11">
    <location>
        <begin position="68"/>
        <end position="152"/>
    </location>
</feature>
<evidence type="ECO:0000259" key="12">
    <source>
        <dbReference type="PROSITE" id="PS50081"/>
    </source>
</evidence>
<dbReference type="Gene3D" id="1.10.274.30">
    <property type="entry name" value="MRG domain"/>
    <property type="match status" value="2"/>
</dbReference>
<dbReference type="PANTHER" id="PTHR10880">
    <property type="entry name" value="MORTALITY FACTOR 4-LIKE PROTEIN"/>
    <property type="match status" value="1"/>
</dbReference>
<dbReference type="InterPro" id="IPR019787">
    <property type="entry name" value="Znf_PHD-finger"/>
</dbReference>
<dbReference type="SMART" id="SM00249">
    <property type="entry name" value="PHD"/>
    <property type="match status" value="1"/>
</dbReference>
<evidence type="ECO:0000256" key="6">
    <source>
        <dbReference type="ARBA" id="ARBA00023015"/>
    </source>
</evidence>
<evidence type="ECO:0000256" key="2">
    <source>
        <dbReference type="ARBA" id="ARBA00022723"/>
    </source>
</evidence>
<dbReference type="SUPFAM" id="SSF57903">
    <property type="entry name" value="FYVE/PHD zinc finger"/>
    <property type="match status" value="1"/>
</dbReference>
<dbReference type="InterPro" id="IPR008676">
    <property type="entry name" value="MRG"/>
</dbReference>
<evidence type="ECO:0000313" key="13">
    <source>
        <dbReference type="EMBL" id="CEL94559.1"/>
    </source>
</evidence>
<feature type="compositionally biased region" description="Basic and acidic residues" evidence="10">
    <location>
        <begin position="242"/>
        <end position="252"/>
    </location>
</feature>
<gene>
    <name evidence="13" type="ORF">Vbra_7285</name>
</gene>
<dbReference type="InterPro" id="IPR026541">
    <property type="entry name" value="MRG_dom"/>
</dbReference>
<dbReference type="InterPro" id="IPR001965">
    <property type="entry name" value="Znf_PHD"/>
</dbReference>
<dbReference type="Proteomes" id="UP000041254">
    <property type="component" value="Unassembled WGS sequence"/>
</dbReference>
<comment type="subcellular location">
    <subcellularLocation>
        <location evidence="1">Nucleus</location>
    </subcellularLocation>
</comment>
<dbReference type="OrthoDB" id="787137at2759"/>
<dbReference type="PROSITE" id="PS50081">
    <property type="entry name" value="ZF_DAG_PE_2"/>
    <property type="match status" value="1"/>
</dbReference>
<proteinExistence type="predicted"/>
<name>A0A0G4EGK1_VITBC</name>
<keyword evidence="14" id="KW-1185">Reference proteome</keyword>
<dbReference type="PANTHER" id="PTHR10880:SF15">
    <property type="entry name" value="MSL COMPLEX SUBUNIT 3"/>
    <property type="match status" value="1"/>
</dbReference>
<evidence type="ECO:0000256" key="5">
    <source>
        <dbReference type="ARBA" id="ARBA00022853"/>
    </source>
</evidence>
<evidence type="ECO:0000313" key="14">
    <source>
        <dbReference type="Proteomes" id="UP000041254"/>
    </source>
</evidence>
<dbReference type="InterPro" id="IPR011011">
    <property type="entry name" value="Znf_FYVE_PHD"/>
</dbReference>
<reference evidence="13 14" key="1">
    <citation type="submission" date="2014-11" db="EMBL/GenBank/DDBJ databases">
        <authorList>
            <person name="Zhu J."/>
            <person name="Qi W."/>
            <person name="Song R."/>
        </authorList>
    </citation>
    <scope>NUCLEOTIDE SEQUENCE [LARGE SCALE GENOMIC DNA]</scope>
</reference>
<protein>
    <recommendedName>
        <fullName evidence="15">PHD-type domain-containing protein</fullName>
    </recommendedName>
</protein>
<dbReference type="GO" id="GO:0000123">
    <property type="term" value="C:histone acetyltransferase complex"/>
    <property type="evidence" value="ECO:0007669"/>
    <property type="project" value="TreeGrafter"/>
</dbReference>
<dbReference type="VEuPathDB" id="CryptoDB:Vbra_7285"/>
<organism evidence="13 14">
    <name type="scientific">Vitrella brassicaformis (strain CCMP3155)</name>
    <dbReference type="NCBI Taxonomy" id="1169540"/>
    <lineage>
        <taxon>Eukaryota</taxon>
        <taxon>Sar</taxon>
        <taxon>Alveolata</taxon>
        <taxon>Colpodellida</taxon>
        <taxon>Vitrellaceae</taxon>
        <taxon>Vitrella</taxon>
    </lineage>
</organism>
<feature type="domain" description="Phorbol-ester/DAG-type" evidence="12">
    <location>
        <begin position="67"/>
        <end position="125"/>
    </location>
</feature>
<feature type="compositionally biased region" description="Basic and acidic residues" evidence="10">
    <location>
        <begin position="225"/>
        <end position="234"/>
    </location>
</feature>
<accession>A0A0G4EGK1</accession>
<feature type="region of interest" description="Disordered" evidence="10">
    <location>
        <begin position="388"/>
        <end position="417"/>
    </location>
</feature>
<evidence type="ECO:0000256" key="1">
    <source>
        <dbReference type="ARBA" id="ARBA00004123"/>
    </source>
</evidence>
<evidence type="ECO:0008006" key="15">
    <source>
        <dbReference type="Google" id="ProtNLM"/>
    </source>
</evidence>
<dbReference type="GO" id="GO:0008270">
    <property type="term" value="F:zinc ion binding"/>
    <property type="evidence" value="ECO:0007669"/>
    <property type="project" value="UniProtKB-KW"/>
</dbReference>
<feature type="compositionally biased region" description="Basic residues" evidence="10">
    <location>
        <begin position="253"/>
        <end position="262"/>
    </location>
</feature>
<dbReference type="AlphaFoldDB" id="A0A0G4EGK1"/>
<keyword evidence="4" id="KW-0862">Zinc</keyword>
<dbReference type="InterPro" id="IPR002219">
    <property type="entry name" value="PKC_DAG/PE"/>
</dbReference>
<dbReference type="InParanoid" id="A0A0G4EGK1"/>
<dbReference type="EMBL" id="CDMY01000221">
    <property type="protein sequence ID" value="CEL94559.1"/>
    <property type="molecule type" value="Genomic_DNA"/>
</dbReference>
<dbReference type="GO" id="GO:0005634">
    <property type="term" value="C:nucleus"/>
    <property type="evidence" value="ECO:0007669"/>
    <property type="project" value="UniProtKB-SubCell"/>
</dbReference>
<keyword evidence="5" id="KW-0156">Chromatin regulator</keyword>
<evidence type="ECO:0000256" key="3">
    <source>
        <dbReference type="ARBA" id="ARBA00022771"/>
    </source>
</evidence>
<keyword evidence="2" id="KW-0479">Metal-binding</keyword>
<dbReference type="GO" id="GO:0006325">
    <property type="term" value="P:chromatin organization"/>
    <property type="evidence" value="ECO:0007669"/>
    <property type="project" value="UniProtKB-KW"/>
</dbReference>
<evidence type="ECO:0000256" key="8">
    <source>
        <dbReference type="ARBA" id="ARBA00023242"/>
    </source>
</evidence>
<dbReference type="GO" id="GO:0006355">
    <property type="term" value="P:regulation of DNA-templated transcription"/>
    <property type="evidence" value="ECO:0007669"/>
    <property type="project" value="InterPro"/>
</dbReference>
<keyword evidence="8" id="KW-0539">Nucleus</keyword>
<evidence type="ECO:0000256" key="10">
    <source>
        <dbReference type="SAM" id="MobiDB-lite"/>
    </source>
</evidence>
<evidence type="ECO:0000259" key="11">
    <source>
        <dbReference type="PROSITE" id="PS50016"/>
    </source>
</evidence>
<evidence type="ECO:0000256" key="7">
    <source>
        <dbReference type="ARBA" id="ARBA00023163"/>
    </source>
</evidence>
<dbReference type="Pfam" id="PF05712">
    <property type="entry name" value="MRG"/>
    <property type="match status" value="2"/>
</dbReference>
<feature type="region of interest" description="Disordered" evidence="10">
    <location>
        <begin position="225"/>
        <end position="271"/>
    </location>
</feature>
<dbReference type="PROSITE" id="PS50016">
    <property type="entry name" value="ZF_PHD_2"/>
    <property type="match status" value="1"/>
</dbReference>
<keyword evidence="6" id="KW-0805">Transcription regulation</keyword>
<dbReference type="PROSITE" id="PS51640">
    <property type="entry name" value="MRG"/>
    <property type="match status" value="1"/>
</dbReference>
<evidence type="ECO:0000256" key="4">
    <source>
        <dbReference type="ARBA" id="ARBA00022833"/>
    </source>
</evidence>
<dbReference type="InterPro" id="IPR038217">
    <property type="entry name" value="MRG_C_sf"/>
</dbReference>
<keyword evidence="3 9" id="KW-0863">Zinc-finger</keyword>
<sequence length="505" mass="57030">MEEQQEVDPTLVRWMKGHQGTKCSNILCNADEDHPPGENEPTLLNLKNVGGFVDRRHLPPGGRKDSKNVYCSQCYKSYKEKRYCPFCYQIVFEEYPDEDGNPWVGCNFCERWCHQKCLEADLAKCIVVGERRESIDPLSDEFVWKCKQCQSQMEAYKSQRRVLPVDTSSADTNQKHYKHLWDRMAIPEDLKKRINQDWEMVQDGKVPLLPAPISVYDIILDFQKQQHDKARGTSDDDDSADGESRMDVERERRSVRHTKGRQQGHPIWDRKVDTSILERHLDGDSEFEPNKRQRLEAPAAAAAAASDTQAAAPAPAAAAAAAAASPAGGGSQLSMPKTEASQTVLVDFAAAVEWYFDTYFESHLVTEDEMAYVKAVFTRIRDNYLANQDTGAHGQSEGGESPVSPQRAGSGSVREDFPKPSEVAGGIYLLRLFVRLPKMLAAAPRAVLEEGAMANVMDRCRLFLAWLQEPRNRRRFFQPKKDAYATVEEAMDKLDKTMPQQMNTS</sequence>
<keyword evidence="7" id="KW-0804">Transcription</keyword>
<evidence type="ECO:0000256" key="9">
    <source>
        <dbReference type="PROSITE-ProRule" id="PRU00146"/>
    </source>
</evidence>